<dbReference type="KEGG" id="tfr:BR63_13655"/>
<protein>
    <submittedName>
        <fullName evidence="1">Uncharacterized protein</fullName>
    </submittedName>
</protein>
<sequence>MDKQNITGLIHNAMYQNIKKKGYVAPVDVLMDIGVLSKKDYEDWRFGKVDFLERVCQANLRVLSGIMKEMRAYAAKNHLKPSWTCYHQWGKQKDRKLRFSKSKDEKIEHSYATHFRPMVIEE</sequence>
<dbReference type="RefSeq" id="WP_034425871.1">
    <property type="nucleotide sequence ID" value="NZ_CP045798.1"/>
</dbReference>
<proteinExistence type="predicted"/>
<dbReference type="AlphaFoldDB" id="A0A7G6E592"/>
<dbReference type="EMBL" id="CP045798">
    <property type="protein sequence ID" value="QNB47246.1"/>
    <property type="molecule type" value="Genomic_DNA"/>
</dbReference>
<evidence type="ECO:0000313" key="2">
    <source>
        <dbReference type="Proteomes" id="UP000515847"/>
    </source>
</evidence>
<name>A0A7G6E592_THEFR</name>
<keyword evidence="2" id="KW-1185">Reference proteome</keyword>
<evidence type="ECO:0000313" key="1">
    <source>
        <dbReference type="EMBL" id="QNB47246.1"/>
    </source>
</evidence>
<accession>A0A7G6E592</accession>
<reference evidence="1 2" key="1">
    <citation type="journal article" date="2019" name="Front. Microbiol.">
        <title>Thermoanaerosceptrum fracticalcis gen. nov. sp. nov., a Novel Fumarate-Fermenting Microorganism From a Deep Fractured Carbonate Aquifer of the US Great Basin.</title>
        <authorList>
            <person name="Hamilton-Brehm S.D."/>
            <person name="Stewart L.E."/>
            <person name="Zavarin M."/>
            <person name="Caldwell M."/>
            <person name="Lawson P.A."/>
            <person name="Onstott T.C."/>
            <person name="Grzymski J."/>
            <person name="Neveux I."/>
            <person name="Lollar B.S."/>
            <person name="Russell C.E."/>
            <person name="Moser D.P."/>
        </authorList>
    </citation>
    <scope>NUCLEOTIDE SEQUENCE [LARGE SCALE GENOMIC DNA]</scope>
    <source>
        <strain evidence="1 2">DRI-13</strain>
    </source>
</reference>
<organism evidence="1 2">
    <name type="scientific">Thermanaerosceptrum fracticalcis</name>
    <dbReference type="NCBI Taxonomy" id="1712410"/>
    <lineage>
        <taxon>Bacteria</taxon>
        <taxon>Bacillati</taxon>
        <taxon>Bacillota</taxon>
        <taxon>Clostridia</taxon>
        <taxon>Eubacteriales</taxon>
        <taxon>Peptococcaceae</taxon>
        <taxon>Thermanaerosceptrum</taxon>
    </lineage>
</organism>
<dbReference type="OrthoDB" id="2704004at2"/>
<gene>
    <name evidence="1" type="ORF">BR63_13655</name>
</gene>
<dbReference type="Proteomes" id="UP000515847">
    <property type="component" value="Chromosome"/>
</dbReference>